<keyword evidence="5" id="KW-0472">Membrane</keyword>
<dbReference type="STRING" id="1120918.SAMN05216249_12428"/>
<evidence type="ECO:0000256" key="3">
    <source>
        <dbReference type="ARBA" id="ARBA00022475"/>
    </source>
</evidence>
<accession>A0A1I1ADJ8</accession>
<evidence type="ECO:0000256" key="5">
    <source>
        <dbReference type="ARBA" id="ARBA00023136"/>
    </source>
</evidence>
<gene>
    <name evidence="7" type="ORF">SAMN05216249_12428</name>
</gene>
<evidence type="ECO:0000256" key="1">
    <source>
        <dbReference type="ARBA" id="ARBA00004533"/>
    </source>
</evidence>
<organism evidence="7 8">
    <name type="scientific">Acetitomaculum ruminis DSM 5522</name>
    <dbReference type="NCBI Taxonomy" id="1120918"/>
    <lineage>
        <taxon>Bacteria</taxon>
        <taxon>Bacillati</taxon>
        <taxon>Bacillota</taxon>
        <taxon>Clostridia</taxon>
        <taxon>Lachnospirales</taxon>
        <taxon>Lachnospiraceae</taxon>
        <taxon>Acetitomaculum</taxon>
    </lineage>
</organism>
<sequence>MKKILIPFLFLTLTLSLVLTGCGNKTSEAKSEKEVVKIAYLPITHSLAALEEAKELEAGENGNIEVELVKYGSWPELLDALNSGQVDGASVLIELAMKSKSEGVGIKAVALGHKDGNVIVVSNDVKDGADLKGRTIAIPHRQSSHNILVNLALEKNGLTINDINVVELAPTEMPSALAAGTVDGYCVAEPFGAVGVSNGTGKVLYESNELWEDSACCALVLTDKFIDERTDVAKEYVAQYKEAGNSLTDDEAEAVAKEYLNQKDDVLDISLQWISYDDLELTKDVYNSLVEKVKKYGLSDNPPVYEDFVLSDFD</sequence>
<dbReference type="PANTHER" id="PTHR30024">
    <property type="entry name" value="ALIPHATIC SULFONATES-BINDING PROTEIN-RELATED"/>
    <property type="match status" value="1"/>
</dbReference>
<evidence type="ECO:0000313" key="7">
    <source>
        <dbReference type="EMBL" id="SFB35436.1"/>
    </source>
</evidence>
<dbReference type="SUPFAM" id="SSF53850">
    <property type="entry name" value="Periplasmic binding protein-like II"/>
    <property type="match status" value="1"/>
</dbReference>
<reference evidence="7 8" key="1">
    <citation type="submission" date="2016-10" db="EMBL/GenBank/DDBJ databases">
        <authorList>
            <person name="de Groot N.N."/>
        </authorList>
    </citation>
    <scope>NUCLEOTIDE SEQUENCE [LARGE SCALE GENOMIC DNA]</scope>
    <source>
        <strain evidence="7 8">DSM 5522</strain>
    </source>
</reference>
<dbReference type="CDD" id="cd13553">
    <property type="entry name" value="PBP2_NrtA_CpmA_like"/>
    <property type="match status" value="1"/>
</dbReference>
<dbReference type="EMBL" id="FOJY01000024">
    <property type="protein sequence ID" value="SFB35436.1"/>
    <property type="molecule type" value="Genomic_DNA"/>
</dbReference>
<dbReference type="RefSeq" id="WP_092874474.1">
    <property type="nucleotide sequence ID" value="NZ_FOJY01000024.1"/>
</dbReference>
<keyword evidence="4" id="KW-0997">Cell inner membrane</keyword>
<dbReference type="GO" id="GO:0005886">
    <property type="term" value="C:plasma membrane"/>
    <property type="evidence" value="ECO:0007669"/>
    <property type="project" value="UniProtKB-SubCell"/>
</dbReference>
<evidence type="ECO:0000313" key="8">
    <source>
        <dbReference type="Proteomes" id="UP000198838"/>
    </source>
</evidence>
<evidence type="ECO:0000256" key="4">
    <source>
        <dbReference type="ARBA" id="ARBA00022519"/>
    </source>
</evidence>
<keyword evidence="2" id="KW-0813">Transport</keyword>
<proteinExistence type="predicted"/>
<feature type="signal peptide" evidence="6">
    <location>
        <begin position="1"/>
        <end position="20"/>
    </location>
</feature>
<keyword evidence="3" id="KW-1003">Cell membrane</keyword>
<name>A0A1I1ADJ8_9FIRM</name>
<protein>
    <submittedName>
        <fullName evidence="7">NitT/TauT family transport system substrate-binding protein</fullName>
    </submittedName>
</protein>
<dbReference type="PANTHER" id="PTHR30024:SF43">
    <property type="entry name" value="BLL4572 PROTEIN"/>
    <property type="match status" value="1"/>
</dbReference>
<keyword evidence="6" id="KW-0732">Signal</keyword>
<dbReference type="Gene3D" id="3.40.190.10">
    <property type="entry name" value="Periplasmic binding protein-like II"/>
    <property type="match status" value="2"/>
</dbReference>
<dbReference type="OrthoDB" id="570524at2"/>
<dbReference type="PROSITE" id="PS51257">
    <property type="entry name" value="PROKAR_LIPOPROTEIN"/>
    <property type="match status" value="1"/>
</dbReference>
<dbReference type="Pfam" id="PF13379">
    <property type="entry name" value="NMT1_2"/>
    <property type="match status" value="1"/>
</dbReference>
<dbReference type="AlphaFoldDB" id="A0A1I1ADJ8"/>
<feature type="chain" id="PRO_5038784523" evidence="6">
    <location>
        <begin position="21"/>
        <end position="314"/>
    </location>
</feature>
<keyword evidence="8" id="KW-1185">Reference proteome</keyword>
<dbReference type="Proteomes" id="UP000198838">
    <property type="component" value="Unassembled WGS sequence"/>
</dbReference>
<evidence type="ECO:0000256" key="2">
    <source>
        <dbReference type="ARBA" id="ARBA00022448"/>
    </source>
</evidence>
<dbReference type="InterPro" id="IPR044527">
    <property type="entry name" value="NrtA/CpmA_ABC-bd_dom"/>
</dbReference>
<evidence type="ECO:0000256" key="6">
    <source>
        <dbReference type="SAM" id="SignalP"/>
    </source>
</evidence>
<comment type="subcellular location">
    <subcellularLocation>
        <location evidence="1">Cell inner membrane</location>
    </subcellularLocation>
</comment>